<evidence type="ECO:0000313" key="2">
    <source>
        <dbReference type="EMBL" id="AIY84168.1"/>
    </source>
</evidence>
<dbReference type="Proteomes" id="UP000030635">
    <property type="component" value="Chromosome"/>
</dbReference>
<evidence type="ECO:0000256" key="1">
    <source>
        <dbReference type="SAM" id="SignalP"/>
    </source>
</evidence>
<proteinExistence type="predicted"/>
<feature type="signal peptide" evidence="1">
    <location>
        <begin position="1"/>
        <end position="26"/>
    </location>
</feature>
<keyword evidence="3" id="KW-1185">Reference proteome</keyword>
<sequence length="151" mass="17156">MKIKKFFTFIISGILALSLISCSSKYDSTTVRQYSDNITKNILNSMADLNYEGFSEKFDDTMKELTPDNTAFLNLVMPIQNAVGTYEKNSLEFVDAEVQKGTINVLYKAKFTNEDEPVRISISFKEDDPDHKVCGLLFNSPKIEELSKENK</sequence>
<feature type="chain" id="PRO_5002027801" evidence="1">
    <location>
        <begin position="27"/>
        <end position="151"/>
    </location>
</feature>
<dbReference type="PROSITE" id="PS51257">
    <property type="entry name" value="PROKAR_LIPOPROTEIN"/>
    <property type="match status" value="1"/>
</dbReference>
<dbReference type="Gene3D" id="3.10.450.590">
    <property type="match status" value="1"/>
</dbReference>
<dbReference type="HOGENOM" id="CLU_144657_1_0_9"/>
<keyword evidence="2" id="KW-0449">Lipoprotein</keyword>
<accession>A0A0A7FX59</accession>
<dbReference type="AlphaFoldDB" id="A0A0A7FX59"/>
<evidence type="ECO:0000313" key="3">
    <source>
        <dbReference type="Proteomes" id="UP000030635"/>
    </source>
</evidence>
<dbReference type="OrthoDB" id="55273at2"/>
<gene>
    <name evidence="2" type="ORF">U729_1508</name>
</gene>
<dbReference type="RefSeq" id="WP_039313224.1">
    <property type="nucleotide sequence ID" value="NZ_CP006905.1"/>
</dbReference>
<keyword evidence="1" id="KW-0732">Signal</keyword>
<protein>
    <submittedName>
        <fullName evidence="2">Putative lipoprotein</fullName>
    </submittedName>
</protein>
<dbReference type="eggNOG" id="ENOG503376T">
    <property type="taxonomic scope" value="Bacteria"/>
</dbReference>
<dbReference type="EMBL" id="CP006905">
    <property type="protein sequence ID" value="AIY84168.1"/>
    <property type="molecule type" value="Genomic_DNA"/>
</dbReference>
<organism evidence="2 3">
    <name type="scientific">Clostridium baratii str. Sullivan</name>
    <dbReference type="NCBI Taxonomy" id="1415775"/>
    <lineage>
        <taxon>Bacteria</taxon>
        <taxon>Bacillati</taxon>
        <taxon>Bacillota</taxon>
        <taxon>Clostridia</taxon>
        <taxon>Eubacteriales</taxon>
        <taxon>Clostridiaceae</taxon>
        <taxon>Clostridium</taxon>
    </lineage>
</organism>
<reference evidence="2 3" key="1">
    <citation type="journal article" date="2015" name="Infect. Genet. Evol.">
        <title>Genomic sequences of six botulinum neurotoxin-producing strains representing three clostridial species illustrate the mobility and diversity of botulinum neurotoxin genes.</title>
        <authorList>
            <person name="Smith T.J."/>
            <person name="Hill K.K."/>
            <person name="Xie G."/>
            <person name="Foley B.T."/>
            <person name="Williamson C.H."/>
            <person name="Foster J.T."/>
            <person name="Johnson S.L."/>
            <person name="Chertkov O."/>
            <person name="Teshima H."/>
            <person name="Gibbons H.S."/>
            <person name="Johnsky L.A."/>
            <person name="Karavis M.A."/>
            <person name="Smith L.A."/>
        </authorList>
    </citation>
    <scope>NUCLEOTIDE SEQUENCE [LARGE SCALE GENOMIC DNA]</scope>
    <source>
        <strain evidence="2">Sullivan</strain>
    </source>
</reference>
<name>A0A0A7FX59_9CLOT</name>
<dbReference type="KEGG" id="cbv:U729_1508"/>
<dbReference type="STRING" id="1561.NPD11_1490"/>